<dbReference type="GO" id="GO:0009117">
    <property type="term" value="P:nucleotide metabolic process"/>
    <property type="evidence" value="ECO:0007669"/>
    <property type="project" value="InterPro"/>
</dbReference>
<sequence>MKKIEWETGTLWKRLKEQTAHGLSVGALQPIETTVEQVDDGSIPFSIHIVDSLSLKEEAKAQQAKTEFENPFLPYEEDLYVTDISPTHVCLLNKFNVIDHHFLIVTREFEEQDSWLTSADFEAVVRCLSEVDGLAFFNGGTIAGSSQRHKHLQVVPRTEEKPEFPVEQAILKAKVSGGGRRSPLFAFQHEIANFPPQKQGFSDKVLTTLYANRYQMLLKAVGIDPTEAEAKQAAPYNMLCTRKWMMLVPRSQEDYMGIPVNALGFAGSLLVKNQSELVKLQELGPMNLLEQVAISSRE</sequence>
<feature type="domain" description="ATP adenylyltransferase C-terminal" evidence="2">
    <location>
        <begin position="185"/>
        <end position="294"/>
    </location>
</feature>
<dbReference type="GO" id="GO:0005524">
    <property type="term" value="F:ATP binding"/>
    <property type="evidence" value="ECO:0007669"/>
    <property type="project" value="InterPro"/>
</dbReference>
<evidence type="ECO:0000259" key="3">
    <source>
        <dbReference type="Pfam" id="PF19327"/>
    </source>
</evidence>
<evidence type="ECO:0000256" key="1">
    <source>
        <dbReference type="PIRSR" id="PIRSR000846-1"/>
    </source>
</evidence>
<dbReference type="AlphaFoldDB" id="A0A0P7ZWV4"/>
<keyword evidence="4" id="KW-0808">Transferase</keyword>
<dbReference type="InterPro" id="IPR009163">
    <property type="entry name" value="Ap4A_phos1/2"/>
</dbReference>
<dbReference type="GO" id="GO:0003877">
    <property type="term" value="F:ATP:ADP adenylyltransferase activity"/>
    <property type="evidence" value="ECO:0007669"/>
    <property type="project" value="UniProtKB-EC"/>
</dbReference>
<comment type="caution">
    <text evidence="4">The sequence shown here is derived from an EMBL/GenBank/DDBJ whole genome shotgun (WGS) entry which is preliminary data.</text>
</comment>
<dbReference type="InterPro" id="IPR043171">
    <property type="entry name" value="Ap4A_phos1/2-like"/>
</dbReference>
<evidence type="ECO:0000313" key="5">
    <source>
        <dbReference type="Proteomes" id="UP000050465"/>
    </source>
</evidence>
<reference evidence="4 5" key="1">
    <citation type="submission" date="2015-09" db="EMBL/GenBank/DDBJ databases">
        <title>Identification and resolution of microdiversity through metagenomic sequencing of parallel consortia.</title>
        <authorList>
            <person name="Nelson W.C."/>
            <person name="Romine M.F."/>
            <person name="Lindemann S.R."/>
        </authorList>
    </citation>
    <scope>NUCLEOTIDE SEQUENCE [LARGE SCALE GENOMIC DNA]</scope>
    <source>
        <strain evidence="4">Ana</strain>
    </source>
</reference>
<dbReference type="Gene3D" id="3.30.428.70">
    <property type="match status" value="1"/>
</dbReference>
<dbReference type="SUPFAM" id="SSF54197">
    <property type="entry name" value="HIT-like"/>
    <property type="match status" value="1"/>
</dbReference>
<organism evidence="4 5">
    <name type="scientific">Phormidesmis priestleyi Ana</name>
    <dbReference type="NCBI Taxonomy" id="1666911"/>
    <lineage>
        <taxon>Bacteria</taxon>
        <taxon>Bacillati</taxon>
        <taxon>Cyanobacteriota</taxon>
        <taxon>Cyanophyceae</taxon>
        <taxon>Leptolyngbyales</taxon>
        <taxon>Leptolyngbyaceae</taxon>
        <taxon>Phormidesmis</taxon>
    </lineage>
</organism>
<dbReference type="STRING" id="1666911.HLUCCA11_13035"/>
<dbReference type="InterPro" id="IPR019200">
    <property type="entry name" value="ATP_adenylylTrfase_C"/>
</dbReference>
<dbReference type="Pfam" id="PF19327">
    <property type="entry name" value="Ap4A_phos_N"/>
    <property type="match status" value="1"/>
</dbReference>
<dbReference type="PANTHER" id="PTHR38420:SF1">
    <property type="entry name" value="PUTATIVE (AFU_ORTHOLOGUE AFUA_5G14690)-RELATED"/>
    <property type="match status" value="1"/>
</dbReference>
<dbReference type="Proteomes" id="UP000050465">
    <property type="component" value="Unassembled WGS sequence"/>
</dbReference>
<name>A0A0P7ZWV4_9CYAN</name>
<accession>A0A0P7ZWV4</accession>
<evidence type="ECO:0000259" key="2">
    <source>
        <dbReference type="Pfam" id="PF09830"/>
    </source>
</evidence>
<gene>
    <name evidence="4" type="ORF">HLUCCA11_13035</name>
</gene>
<proteinExistence type="predicted"/>
<protein>
    <submittedName>
        <fullName evidence="4">ATP adenylyltransferase</fullName>
        <ecNumber evidence="4">2.7.7.53</ecNumber>
    </submittedName>
</protein>
<keyword evidence="4" id="KW-0548">Nucleotidyltransferase</keyword>
<dbReference type="PANTHER" id="PTHR38420">
    <property type="entry name" value="AP-4-A PHOSPHORYLASE II"/>
    <property type="match status" value="1"/>
</dbReference>
<feature type="domain" description="Ap4A phosphorylase 1/2 N-terminal" evidence="3">
    <location>
        <begin position="2"/>
        <end position="170"/>
    </location>
</feature>
<dbReference type="Pfam" id="PF09830">
    <property type="entry name" value="ATP_transf"/>
    <property type="match status" value="1"/>
</dbReference>
<dbReference type="InterPro" id="IPR036265">
    <property type="entry name" value="HIT-like_sf"/>
</dbReference>
<evidence type="ECO:0000313" key="4">
    <source>
        <dbReference type="EMBL" id="KPQ34860.1"/>
    </source>
</evidence>
<dbReference type="InterPro" id="IPR045759">
    <property type="entry name" value="Ap4A_phos1/2_N"/>
</dbReference>
<dbReference type="EMBL" id="LJZR01000016">
    <property type="protein sequence ID" value="KPQ34860.1"/>
    <property type="molecule type" value="Genomic_DNA"/>
</dbReference>
<dbReference type="PATRIC" id="fig|1666911.3.peg.4819"/>
<feature type="active site" description="Nucleophile" evidence="1">
    <location>
        <position position="151"/>
    </location>
</feature>
<dbReference type="EC" id="2.7.7.53" evidence="4"/>
<dbReference type="PIRSF" id="PIRSF000846">
    <property type="entry name" value="ATP_adenylyltr"/>
    <property type="match status" value="1"/>
</dbReference>